<accession>A0A444DKG6</accession>
<reference evidence="2 3" key="1">
    <citation type="journal article" date="2014" name="Agronomy (Basel)">
        <title>A Draft Genome Sequence for Ensete ventricosum, the Drought-Tolerant Tree Against Hunger.</title>
        <authorList>
            <person name="Harrison J."/>
            <person name="Moore K.A."/>
            <person name="Paszkiewicz K."/>
            <person name="Jones T."/>
            <person name="Grant M."/>
            <person name="Ambacheew D."/>
            <person name="Muzemil S."/>
            <person name="Studholme D.J."/>
        </authorList>
    </citation>
    <scope>NUCLEOTIDE SEQUENCE [LARGE SCALE GENOMIC DNA]</scope>
</reference>
<feature type="compositionally biased region" description="Basic residues" evidence="1">
    <location>
        <begin position="60"/>
        <end position="69"/>
    </location>
</feature>
<feature type="region of interest" description="Disordered" evidence="1">
    <location>
        <begin position="1"/>
        <end position="79"/>
    </location>
</feature>
<dbReference type="Proteomes" id="UP000287651">
    <property type="component" value="Unassembled WGS sequence"/>
</dbReference>
<organism evidence="2 3">
    <name type="scientific">Ensete ventricosum</name>
    <name type="common">Abyssinian banana</name>
    <name type="synonym">Musa ensete</name>
    <dbReference type="NCBI Taxonomy" id="4639"/>
    <lineage>
        <taxon>Eukaryota</taxon>
        <taxon>Viridiplantae</taxon>
        <taxon>Streptophyta</taxon>
        <taxon>Embryophyta</taxon>
        <taxon>Tracheophyta</taxon>
        <taxon>Spermatophyta</taxon>
        <taxon>Magnoliopsida</taxon>
        <taxon>Liliopsida</taxon>
        <taxon>Zingiberales</taxon>
        <taxon>Musaceae</taxon>
        <taxon>Ensete</taxon>
    </lineage>
</organism>
<proteinExistence type="predicted"/>
<evidence type="ECO:0000256" key="1">
    <source>
        <dbReference type="SAM" id="MobiDB-lite"/>
    </source>
</evidence>
<gene>
    <name evidence="2" type="ORF">B296_00042573</name>
</gene>
<feature type="compositionally biased region" description="Acidic residues" evidence="1">
    <location>
        <begin position="19"/>
        <end position="32"/>
    </location>
</feature>
<evidence type="ECO:0000313" key="2">
    <source>
        <dbReference type="EMBL" id="RRT54436.1"/>
    </source>
</evidence>
<sequence>MGWSAMVFLTVSSSRDPKDEDDEEGEGEEEDMDRAAKDRPRRNAAPLSGIMVTRDEGRGRKGGGGKWQRKGTLLRLAGR</sequence>
<dbReference type="EMBL" id="AMZH03010605">
    <property type="protein sequence ID" value="RRT54436.1"/>
    <property type="molecule type" value="Genomic_DNA"/>
</dbReference>
<evidence type="ECO:0000313" key="3">
    <source>
        <dbReference type="Proteomes" id="UP000287651"/>
    </source>
</evidence>
<dbReference type="AlphaFoldDB" id="A0A444DKG6"/>
<protein>
    <submittedName>
        <fullName evidence="2">Uncharacterized protein</fullName>
    </submittedName>
</protein>
<comment type="caution">
    <text evidence="2">The sequence shown here is derived from an EMBL/GenBank/DDBJ whole genome shotgun (WGS) entry which is preliminary data.</text>
</comment>
<name>A0A444DKG6_ENSVE</name>